<dbReference type="SMART" id="SM00184">
    <property type="entry name" value="RING"/>
    <property type="match status" value="1"/>
</dbReference>
<dbReference type="SUPFAM" id="SSF57850">
    <property type="entry name" value="RING/U-box"/>
    <property type="match status" value="1"/>
</dbReference>
<dbReference type="PROSITE" id="PS00518">
    <property type="entry name" value="ZF_RING_1"/>
    <property type="match status" value="1"/>
</dbReference>
<feature type="domain" description="RING-type" evidence="6">
    <location>
        <begin position="11"/>
        <end position="52"/>
    </location>
</feature>
<dbReference type="PROSITE" id="PS50119">
    <property type="entry name" value="ZF_BBOX"/>
    <property type="match status" value="1"/>
</dbReference>
<keyword evidence="1" id="KW-0479">Metal-binding</keyword>
<dbReference type="PROSITE" id="PS50089">
    <property type="entry name" value="ZF_RING_2"/>
    <property type="match status" value="1"/>
</dbReference>
<dbReference type="Pfam" id="PF13445">
    <property type="entry name" value="zf-RING_UBOX"/>
    <property type="match status" value="1"/>
</dbReference>
<keyword evidence="2 4" id="KW-0863">Zinc-finger</keyword>
<feature type="domain" description="B box-type" evidence="7">
    <location>
        <begin position="87"/>
        <end position="128"/>
    </location>
</feature>
<dbReference type="InterPro" id="IPR013083">
    <property type="entry name" value="Znf_RING/FYVE/PHD"/>
</dbReference>
<dbReference type="InterPro" id="IPR001841">
    <property type="entry name" value="Znf_RING"/>
</dbReference>
<dbReference type="GO" id="GO:0008270">
    <property type="term" value="F:zinc ion binding"/>
    <property type="evidence" value="ECO:0007669"/>
    <property type="project" value="UniProtKB-KW"/>
</dbReference>
<dbReference type="Gene3D" id="3.30.40.10">
    <property type="entry name" value="Zinc/RING finger domain, C3HC4 (zinc finger)"/>
    <property type="match status" value="1"/>
</dbReference>
<dbReference type="Pfam" id="PF25600">
    <property type="entry name" value="TRIM_CC"/>
    <property type="match status" value="1"/>
</dbReference>
<evidence type="ECO:0000313" key="9">
    <source>
        <dbReference type="Proteomes" id="UP001178461"/>
    </source>
</evidence>
<dbReference type="InterPro" id="IPR050143">
    <property type="entry name" value="TRIM/RBCC"/>
</dbReference>
<evidence type="ECO:0000256" key="1">
    <source>
        <dbReference type="ARBA" id="ARBA00022723"/>
    </source>
</evidence>
<dbReference type="InterPro" id="IPR058030">
    <property type="entry name" value="TRIM8/14/16/25/29/45/65_CC"/>
</dbReference>
<evidence type="ECO:0000259" key="6">
    <source>
        <dbReference type="PROSITE" id="PS50089"/>
    </source>
</evidence>
<dbReference type="SUPFAM" id="SSF57845">
    <property type="entry name" value="B-box zinc-binding domain"/>
    <property type="match status" value="1"/>
</dbReference>
<evidence type="ECO:0000259" key="7">
    <source>
        <dbReference type="PROSITE" id="PS50119"/>
    </source>
</evidence>
<organism evidence="8 9">
    <name type="scientific">Podarcis lilfordi</name>
    <name type="common">Lilford's wall lizard</name>
    <dbReference type="NCBI Taxonomy" id="74358"/>
    <lineage>
        <taxon>Eukaryota</taxon>
        <taxon>Metazoa</taxon>
        <taxon>Chordata</taxon>
        <taxon>Craniata</taxon>
        <taxon>Vertebrata</taxon>
        <taxon>Euteleostomi</taxon>
        <taxon>Lepidosauria</taxon>
        <taxon>Squamata</taxon>
        <taxon>Bifurcata</taxon>
        <taxon>Unidentata</taxon>
        <taxon>Episquamata</taxon>
        <taxon>Laterata</taxon>
        <taxon>Lacertibaenia</taxon>
        <taxon>Lacertidae</taxon>
        <taxon>Podarcis</taxon>
    </lineage>
</organism>
<evidence type="ECO:0000256" key="3">
    <source>
        <dbReference type="ARBA" id="ARBA00022833"/>
    </source>
</evidence>
<protein>
    <submittedName>
        <fullName evidence="8">Nuclear factor 7, brain-like</fullName>
    </submittedName>
</protein>
<dbReference type="Gene3D" id="3.30.160.60">
    <property type="entry name" value="Classic Zinc Finger"/>
    <property type="match status" value="1"/>
</dbReference>
<dbReference type="InterPro" id="IPR000315">
    <property type="entry name" value="Znf_B-box"/>
</dbReference>
<dbReference type="AlphaFoldDB" id="A0AA35JYM0"/>
<keyword evidence="3" id="KW-0862">Zinc</keyword>
<dbReference type="InterPro" id="IPR027370">
    <property type="entry name" value="Znf-RING_euk"/>
</dbReference>
<dbReference type="CDD" id="cd19800">
    <property type="entry name" value="Bbox2_xNF7-like"/>
    <property type="match status" value="1"/>
</dbReference>
<dbReference type="Proteomes" id="UP001178461">
    <property type="component" value="Chromosome 2"/>
</dbReference>
<dbReference type="Pfam" id="PF00643">
    <property type="entry name" value="zf-B_box"/>
    <property type="match status" value="1"/>
</dbReference>
<evidence type="ECO:0000256" key="5">
    <source>
        <dbReference type="SAM" id="MobiDB-lite"/>
    </source>
</evidence>
<gene>
    <name evidence="8" type="ORF">PODLI_1B006418</name>
</gene>
<dbReference type="EMBL" id="OX395127">
    <property type="protein sequence ID" value="CAI5767986.1"/>
    <property type="molecule type" value="Genomic_DNA"/>
</dbReference>
<sequence>MASSLVDDLVCSVCLSLFRDPHVLDCGHNFCLGCLKSCARDGWGRGICPECRCPFRLREVRRHRVLDNLAEKARKLQLDEEPQARASSAGSCEEHEEPLKLFCRQDRVPICVICRDQPAHRGHEFLPTKDAVKCAQMELKPYLKPLKERLKEAKEEKIHQKEAIGELKSCTEDIINHISTGFESLHQILDEKEKAIMKTVQEKRKKNLEEMQNAFSCLKNDISSLTEIINKVKAALESTDHVAFLKDFQELMKQAKDSIEEEENKDDKNAAEEKDQKADEEQGEQGESSESSEEKEEDSGDNEKNVVPVFSSLKKFKVALDFEAWGKLLQGIEPQEEN</sequence>
<evidence type="ECO:0000256" key="2">
    <source>
        <dbReference type="ARBA" id="ARBA00022771"/>
    </source>
</evidence>
<feature type="compositionally biased region" description="Acidic residues" evidence="5">
    <location>
        <begin position="290"/>
        <end position="300"/>
    </location>
</feature>
<evidence type="ECO:0000256" key="4">
    <source>
        <dbReference type="PROSITE-ProRule" id="PRU00024"/>
    </source>
</evidence>
<feature type="compositionally biased region" description="Basic and acidic residues" evidence="5">
    <location>
        <begin position="265"/>
        <end position="280"/>
    </location>
</feature>
<reference evidence="8" key="1">
    <citation type="submission" date="2022-12" db="EMBL/GenBank/DDBJ databases">
        <authorList>
            <person name="Alioto T."/>
            <person name="Alioto T."/>
            <person name="Gomez Garrido J."/>
        </authorList>
    </citation>
    <scope>NUCLEOTIDE SEQUENCE</scope>
</reference>
<accession>A0AA35JYM0</accession>
<dbReference type="InterPro" id="IPR017907">
    <property type="entry name" value="Znf_RING_CS"/>
</dbReference>
<dbReference type="SMART" id="SM00336">
    <property type="entry name" value="BBOX"/>
    <property type="match status" value="1"/>
</dbReference>
<dbReference type="PANTHER" id="PTHR24103">
    <property type="entry name" value="E3 UBIQUITIN-PROTEIN LIGASE TRIM"/>
    <property type="match status" value="1"/>
</dbReference>
<feature type="region of interest" description="Disordered" evidence="5">
    <location>
        <begin position="256"/>
        <end position="306"/>
    </location>
</feature>
<evidence type="ECO:0000313" key="8">
    <source>
        <dbReference type="EMBL" id="CAI5767986.1"/>
    </source>
</evidence>
<keyword evidence="9" id="KW-1185">Reference proteome</keyword>
<proteinExistence type="predicted"/>
<name>A0AA35JYM0_9SAUR</name>